<name>A0A4R6JI56_9ACTN</name>
<comment type="caution">
    <text evidence="3">The sequence shown here is derived from an EMBL/GenBank/DDBJ whole genome shotgun (WGS) entry which is preliminary data.</text>
</comment>
<protein>
    <submittedName>
        <fullName evidence="3">Uncharacterized protein</fullName>
    </submittedName>
</protein>
<dbReference type="EMBL" id="SNWQ01000021">
    <property type="protein sequence ID" value="TDO35803.1"/>
    <property type="molecule type" value="Genomic_DNA"/>
</dbReference>
<organism evidence="3 4">
    <name type="scientific">Kribbella caucasensis</name>
    <dbReference type="NCBI Taxonomy" id="2512215"/>
    <lineage>
        <taxon>Bacteria</taxon>
        <taxon>Bacillati</taxon>
        <taxon>Actinomycetota</taxon>
        <taxon>Actinomycetes</taxon>
        <taxon>Propionibacteriales</taxon>
        <taxon>Kribbellaceae</taxon>
        <taxon>Kribbella</taxon>
    </lineage>
</organism>
<dbReference type="RefSeq" id="WP_133804269.1">
    <property type="nucleotide sequence ID" value="NZ_SNWQ01000021.1"/>
</dbReference>
<evidence type="ECO:0000313" key="3">
    <source>
        <dbReference type="EMBL" id="TDO35803.1"/>
    </source>
</evidence>
<keyword evidence="2" id="KW-1133">Transmembrane helix</keyword>
<proteinExistence type="predicted"/>
<dbReference type="Proteomes" id="UP000295388">
    <property type="component" value="Unassembled WGS sequence"/>
</dbReference>
<feature type="compositionally biased region" description="Low complexity" evidence="1">
    <location>
        <begin position="83"/>
        <end position="92"/>
    </location>
</feature>
<keyword evidence="4" id="KW-1185">Reference proteome</keyword>
<dbReference type="OrthoDB" id="3831558at2"/>
<sequence>MTNRTDDELGRLLKETFADKENLVLDSQFARAETADQLPVATRPRRAPILLAAAAVLVILAGVLYAANPRGGSEPGPAGATGSGTQTNQTTQVIPNESLIWAATIKGILDREQNPTKDPVLYVLNAPYENAGDTTKQTRGVPFTEAERIGIENALTGVAPIEWVRQRDDGSGDCPANPRGPFIMVGPIEQRAGHVEVGVNIWRDCLNARWVTFTLAQQGSTWKVTGTTGPEAIS</sequence>
<accession>A0A4R6JI56</accession>
<feature type="transmembrane region" description="Helical" evidence="2">
    <location>
        <begin position="47"/>
        <end position="67"/>
    </location>
</feature>
<evidence type="ECO:0000313" key="4">
    <source>
        <dbReference type="Proteomes" id="UP000295388"/>
    </source>
</evidence>
<reference evidence="3 4" key="1">
    <citation type="submission" date="2019-03" db="EMBL/GenBank/DDBJ databases">
        <title>Genomic Encyclopedia of Type Strains, Phase III (KMG-III): the genomes of soil and plant-associated and newly described type strains.</title>
        <authorList>
            <person name="Whitman W."/>
        </authorList>
    </citation>
    <scope>NUCLEOTIDE SEQUENCE [LARGE SCALE GENOMIC DNA]</scope>
    <source>
        <strain evidence="3 4">VKM Ac-2527</strain>
    </source>
</reference>
<feature type="region of interest" description="Disordered" evidence="1">
    <location>
        <begin position="71"/>
        <end position="93"/>
    </location>
</feature>
<dbReference type="AlphaFoldDB" id="A0A4R6JI56"/>
<evidence type="ECO:0000256" key="2">
    <source>
        <dbReference type="SAM" id="Phobius"/>
    </source>
</evidence>
<keyword evidence="2" id="KW-0812">Transmembrane</keyword>
<keyword evidence="2" id="KW-0472">Membrane</keyword>
<evidence type="ECO:0000256" key="1">
    <source>
        <dbReference type="SAM" id="MobiDB-lite"/>
    </source>
</evidence>
<gene>
    <name evidence="3" type="ORF">EV643_12175</name>
</gene>